<dbReference type="STRING" id="1314800.A0A1B7N5Q5"/>
<proteinExistence type="predicted"/>
<keyword evidence="3" id="KW-1185">Reference proteome</keyword>
<keyword evidence="1" id="KW-0175">Coiled coil</keyword>
<name>A0A1B7N5Q5_9AGAM</name>
<dbReference type="Proteomes" id="UP000092154">
    <property type="component" value="Unassembled WGS sequence"/>
</dbReference>
<dbReference type="AlphaFoldDB" id="A0A1B7N5Q5"/>
<dbReference type="OrthoDB" id="2884925at2759"/>
<feature type="coiled-coil region" evidence="1">
    <location>
        <begin position="11"/>
        <end position="38"/>
    </location>
</feature>
<organism evidence="2 3">
    <name type="scientific">Rhizopogon vinicolor AM-OR11-026</name>
    <dbReference type="NCBI Taxonomy" id="1314800"/>
    <lineage>
        <taxon>Eukaryota</taxon>
        <taxon>Fungi</taxon>
        <taxon>Dikarya</taxon>
        <taxon>Basidiomycota</taxon>
        <taxon>Agaricomycotina</taxon>
        <taxon>Agaricomycetes</taxon>
        <taxon>Agaricomycetidae</taxon>
        <taxon>Boletales</taxon>
        <taxon>Suillineae</taxon>
        <taxon>Rhizopogonaceae</taxon>
        <taxon>Rhizopogon</taxon>
    </lineage>
</organism>
<evidence type="ECO:0000313" key="3">
    <source>
        <dbReference type="Proteomes" id="UP000092154"/>
    </source>
</evidence>
<dbReference type="InterPro" id="IPR032675">
    <property type="entry name" value="LRR_dom_sf"/>
</dbReference>
<reference evidence="2 3" key="1">
    <citation type="submission" date="2016-06" db="EMBL/GenBank/DDBJ databases">
        <title>Comparative genomics of the ectomycorrhizal sister species Rhizopogon vinicolor and Rhizopogon vesiculosus (Basidiomycota: Boletales) reveals a divergence of the mating type B locus.</title>
        <authorList>
            <consortium name="DOE Joint Genome Institute"/>
            <person name="Mujic A.B."/>
            <person name="Kuo A."/>
            <person name="Tritt A."/>
            <person name="Lipzen A."/>
            <person name="Chen C."/>
            <person name="Johnson J."/>
            <person name="Sharma A."/>
            <person name="Barry K."/>
            <person name="Grigoriev I.V."/>
            <person name="Spatafora J.W."/>
        </authorList>
    </citation>
    <scope>NUCLEOTIDE SEQUENCE [LARGE SCALE GENOMIC DNA]</scope>
    <source>
        <strain evidence="2 3">AM-OR11-026</strain>
    </source>
</reference>
<evidence type="ECO:0000313" key="2">
    <source>
        <dbReference type="EMBL" id="OAX40188.1"/>
    </source>
</evidence>
<evidence type="ECO:0000256" key="1">
    <source>
        <dbReference type="SAM" id="Coils"/>
    </source>
</evidence>
<dbReference type="Gene3D" id="1.20.1280.50">
    <property type="match status" value="1"/>
</dbReference>
<dbReference type="Gene3D" id="3.80.10.10">
    <property type="entry name" value="Ribonuclease Inhibitor"/>
    <property type="match status" value="1"/>
</dbReference>
<gene>
    <name evidence="2" type="ORF">K503DRAFT_864818</name>
</gene>
<dbReference type="InParanoid" id="A0A1B7N5Q5"/>
<protein>
    <submittedName>
        <fullName evidence="2">Uncharacterized protein</fullName>
    </submittedName>
</protein>
<dbReference type="EMBL" id="KV448221">
    <property type="protein sequence ID" value="OAX40188.1"/>
    <property type="molecule type" value="Genomic_DNA"/>
</dbReference>
<accession>A0A1B7N5Q5</accession>
<sequence length="565" mass="63443">MDSMTLRSLLDDESQRELDDLRERIETLQERKRVLTSEAFQLHNALRTLQSRAAHITNKTAPVSRLPSDVLAIIFEESRRLLAPWSSVASRPLSPEIQLSHVSSRWREVALSTPALWTTIRFPILHKEAAVVVYLQRCNQAPLSVHIGPRVADPDSLRFIATQFVPRLNQIRELTLDTDEFAELCSLFYLFSEPPALILKRLKICCGDARGATGVPPRRDIFIAGAPLLSDIRLSAFPVGLPQTSATTLHFEPPPGPGNPLSRSAFLDILTPLSATLSNLHLRGYISGFHQEPGSAPVELPALKELVVHANSLNHGFNVFRNISTPAIESLSLVNVRRQGLSSIHKFIARTSPEHFQHLHTLRYINCDIDDDLDIYLPHATFALNELAVSVTRHTHLLRLLLNSDKQATLHGVPPLWPNLRTLSLHVPKSLDREREDSDSEEEDDPPPTMGLLLEVVQQRKAVGRPLDLIRIEGPHARSFHDEFTAVLLKAHEDLRSEFSSISFPYSADVQESEVDWAFAAQYIGHQYRLFMFKKHQQFAPLGAPATQPRGLPAYIYSSTPMQVP</sequence>